<dbReference type="InterPro" id="IPR052374">
    <property type="entry name" value="SERAC1"/>
</dbReference>
<accession>A0AAD9ZGS0</accession>
<proteinExistence type="predicted"/>
<dbReference type="EMBL" id="JASNWA010000003">
    <property type="protein sequence ID" value="KAK3178816.1"/>
    <property type="molecule type" value="Genomic_DNA"/>
</dbReference>
<dbReference type="InterPro" id="IPR027417">
    <property type="entry name" value="P-loop_NTPase"/>
</dbReference>
<dbReference type="PANTHER" id="PTHR48182">
    <property type="entry name" value="PROTEIN SERAC1"/>
    <property type="match status" value="1"/>
</dbReference>
<dbReference type="Proteomes" id="UP001276659">
    <property type="component" value="Unassembled WGS sequence"/>
</dbReference>
<evidence type="ECO:0000313" key="1">
    <source>
        <dbReference type="EMBL" id="KAK3178816.1"/>
    </source>
</evidence>
<dbReference type="PANTHER" id="PTHR48182:SF3">
    <property type="entry name" value="DUF676 DOMAIN-CONTAINING PROTEIN"/>
    <property type="match status" value="1"/>
</dbReference>
<protein>
    <recommendedName>
        <fullName evidence="3">NB-ARC domain-containing protein</fullName>
    </recommendedName>
</protein>
<gene>
    <name evidence="1" type="ORF">OEA41_000953</name>
</gene>
<comment type="caution">
    <text evidence="1">The sequence shown here is derived from an EMBL/GenBank/DDBJ whole genome shotgun (WGS) entry which is preliminary data.</text>
</comment>
<name>A0AAD9ZGS0_9LECA</name>
<sequence length="301" mass="33491">MVTYAIRLCPTKSDQDIVAIHGVGAHPDDTWCKKLDTGGTGERYQYPLRPLTFITHYFGELVILKAIVDAKRSNSKWPGIYTSATGILFFGTPFHGSGGLNQTEMLRAIQSQYEDDQIQGFNLNILAPGNEILLDILDLFFETRQERNLARVAYSFEEKPSNVGAIYKGPRIQPEEEDFQTGCEVIETMVEQAPALVAARGQGCDDFRVEFYLTGLPVAGLFVDRDAEMKEIEHSLLAPNPQDRRKIHVLHGLGGIGKTQLAIAYARKHQESYSAILWLNGNSKDTLLQSFAAFGRHAGIT</sequence>
<reference evidence="1" key="1">
    <citation type="submission" date="2022-11" db="EMBL/GenBank/DDBJ databases">
        <title>Chromosomal genome sequence assembly and mating type (MAT) locus characterization of the leprose asexual lichenized fungus Lepraria neglecta (Nyl.) Erichsen.</title>
        <authorList>
            <person name="Allen J.L."/>
            <person name="Pfeffer B."/>
        </authorList>
    </citation>
    <scope>NUCLEOTIDE SEQUENCE</scope>
    <source>
        <strain evidence="1">Allen 5258</strain>
    </source>
</reference>
<organism evidence="1 2">
    <name type="scientific">Lepraria neglecta</name>
    <dbReference type="NCBI Taxonomy" id="209136"/>
    <lineage>
        <taxon>Eukaryota</taxon>
        <taxon>Fungi</taxon>
        <taxon>Dikarya</taxon>
        <taxon>Ascomycota</taxon>
        <taxon>Pezizomycotina</taxon>
        <taxon>Lecanoromycetes</taxon>
        <taxon>OSLEUM clade</taxon>
        <taxon>Lecanoromycetidae</taxon>
        <taxon>Lecanorales</taxon>
        <taxon>Lecanorineae</taxon>
        <taxon>Stereocaulaceae</taxon>
        <taxon>Lepraria</taxon>
    </lineage>
</organism>
<dbReference type="Gene3D" id="3.40.50.300">
    <property type="entry name" value="P-loop containing nucleotide triphosphate hydrolases"/>
    <property type="match status" value="1"/>
</dbReference>
<evidence type="ECO:0000313" key="2">
    <source>
        <dbReference type="Proteomes" id="UP001276659"/>
    </source>
</evidence>
<keyword evidence="2" id="KW-1185">Reference proteome</keyword>
<evidence type="ECO:0008006" key="3">
    <source>
        <dbReference type="Google" id="ProtNLM"/>
    </source>
</evidence>
<dbReference type="SUPFAM" id="SSF52540">
    <property type="entry name" value="P-loop containing nucleoside triphosphate hydrolases"/>
    <property type="match status" value="1"/>
</dbReference>
<dbReference type="AlphaFoldDB" id="A0AAD9ZGS0"/>